<feature type="compositionally biased region" description="Low complexity" evidence="1">
    <location>
        <begin position="87"/>
        <end position="98"/>
    </location>
</feature>
<name>A0A553YZV5_9ACTN</name>
<dbReference type="AlphaFoldDB" id="A0A553YZV5"/>
<reference evidence="3 4" key="1">
    <citation type="submission" date="2019-07" db="EMBL/GenBank/DDBJ databases">
        <title>Draft genome for Streptomyces benahoarensis MZ03-48.</title>
        <authorList>
            <person name="Gonzalez-Pimentel J.L."/>
        </authorList>
    </citation>
    <scope>NUCLEOTIDE SEQUENCE [LARGE SCALE GENOMIC DNA]</scope>
    <source>
        <strain evidence="3 4">MZ03-48</strain>
    </source>
</reference>
<evidence type="ECO:0000313" key="3">
    <source>
        <dbReference type="EMBL" id="TSB34729.1"/>
    </source>
</evidence>
<dbReference type="RefSeq" id="WP_143943828.1">
    <property type="nucleotide sequence ID" value="NZ_VKLS01000340.1"/>
</dbReference>
<organism evidence="3 4">
    <name type="scientific">Streptomyces benahoarensis</name>
    <dbReference type="NCBI Taxonomy" id="2595054"/>
    <lineage>
        <taxon>Bacteria</taxon>
        <taxon>Bacillati</taxon>
        <taxon>Actinomycetota</taxon>
        <taxon>Actinomycetes</taxon>
        <taxon>Kitasatosporales</taxon>
        <taxon>Streptomycetaceae</taxon>
        <taxon>Streptomyces</taxon>
    </lineage>
</organism>
<evidence type="ECO:0000256" key="2">
    <source>
        <dbReference type="SAM" id="SignalP"/>
    </source>
</evidence>
<gene>
    <name evidence="3" type="ORF">FNZ23_21970</name>
</gene>
<proteinExistence type="predicted"/>
<feature type="signal peptide" evidence="2">
    <location>
        <begin position="1"/>
        <end position="34"/>
    </location>
</feature>
<feature type="region of interest" description="Disordered" evidence="1">
    <location>
        <begin position="48"/>
        <end position="102"/>
    </location>
</feature>
<evidence type="ECO:0000313" key="4">
    <source>
        <dbReference type="Proteomes" id="UP000320888"/>
    </source>
</evidence>
<feature type="compositionally biased region" description="Basic and acidic residues" evidence="1">
    <location>
        <begin position="76"/>
        <end position="86"/>
    </location>
</feature>
<accession>A0A553YZV5</accession>
<dbReference type="Proteomes" id="UP000320888">
    <property type="component" value="Unassembled WGS sequence"/>
</dbReference>
<keyword evidence="4" id="KW-1185">Reference proteome</keyword>
<sequence length="233" mass="23247">MSTHTTARTARRRTLRVALAALTAVAGLTLTACSGGDAADAKPAGHAAAAQSGGAGSSAGVADSHAKSGSGAKSGSEAKAETKSDAAVDAADEAGAPDNTVTLEDGSTAEIYDLGNQNYRAKIVNGGDVLATLETKDTDAGADLNGMYVVLTLGGEVHSWMGGEQTGPGTFTLEGGWKAKVTKLGELHYRAEILGEDGSVNATVEADENDAAGLDANGIYIVLTAGGQISSHE</sequence>
<evidence type="ECO:0008006" key="5">
    <source>
        <dbReference type="Google" id="ProtNLM"/>
    </source>
</evidence>
<protein>
    <recommendedName>
        <fullName evidence="5">Lipoprotein</fullName>
    </recommendedName>
</protein>
<keyword evidence="2" id="KW-0732">Signal</keyword>
<dbReference type="EMBL" id="VKLS01000340">
    <property type="protein sequence ID" value="TSB34729.1"/>
    <property type="molecule type" value="Genomic_DNA"/>
</dbReference>
<evidence type="ECO:0000256" key="1">
    <source>
        <dbReference type="SAM" id="MobiDB-lite"/>
    </source>
</evidence>
<comment type="caution">
    <text evidence="3">The sequence shown here is derived from an EMBL/GenBank/DDBJ whole genome shotgun (WGS) entry which is preliminary data.</text>
</comment>
<feature type="chain" id="PRO_5039344872" description="Lipoprotein" evidence="2">
    <location>
        <begin position="35"/>
        <end position="233"/>
    </location>
</feature>
<feature type="compositionally biased region" description="Low complexity" evidence="1">
    <location>
        <begin position="48"/>
        <end position="75"/>
    </location>
</feature>
<dbReference type="OrthoDB" id="4220845at2"/>